<organism evidence="2 3">
    <name type="scientific">Flaviaesturariibacter aridisoli</name>
    <dbReference type="NCBI Taxonomy" id="2545761"/>
    <lineage>
        <taxon>Bacteria</taxon>
        <taxon>Pseudomonadati</taxon>
        <taxon>Bacteroidota</taxon>
        <taxon>Chitinophagia</taxon>
        <taxon>Chitinophagales</taxon>
        <taxon>Chitinophagaceae</taxon>
        <taxon>Flaviaestuariibacter</taxon>
    </lineage>
</organism>
<keyword evidence="1" id="KW-0732">Signal</keyword>
<dbReference type="AlphaFoldDB" id="A0A4R4E001"/>
<evidence type="ECO:0008006" key="4">
    <source>
        <dbReference type="Google" id="ProtNLM"/>
    </source>
</evidence>
<reference evidence="2 3" key="1">
    <citation type="submission" date="2019-03" db="EMBL/GenBank/DDBJ databases">
        <authorList>
            <person name="Kim M.K.M."/>
        </authorList>
    </citation>
    <scope>NUCLEOTIDE SEQUENCE [LARGE SCALE GENOMIC DNA]</scope>
    <source>
        <strain evidence="2 3">17J68-15</strain>
    </source>
</reference>
<evidence type="ECO:0000313" key="3">
    <source>
        <dbReference type="Proteomes" id="UP000295164"/>
    </source>
</evidence>
<gene>
    <name evidence="2" type="ORF">E0486_16240</name>
</gene>
<dbReference type="RefSeq" id="WP_131853697.1">
    <property type="nucleotide sequence ID" value="NZ_SKFH01000039.1"/>
</dbReference>
<keyword evidence="3" id="KW-1185">Reference proteome</keyword>
<dbReference type="OrthoDB" id="678457at2"/>
<protein>
    <recommendedName>
        <fullName evidence="4">Beta-lactamase-inhibitor-like PepSY-like domain-containing protein</fullName>
    </recommendedName>
</protein>
<dbReference type="EMBL" id="SKFH01000039">
    <property type="protein sequence ID" value="TCZ67087.1"/>
    <property type="molecule type" value="Genomic_DNA"/>
</dbReference>
<name>A0A4R4E001_9BACT</name>
<proteinExistence type="predicted"/>
<sequence>MKKAFFASLIALAISASAFAAPTTVTEKVLKAFSQTFVSAQDVRWSEHRGLFEAHFTFNDIVTRVTYDDEGNAVQTIRYYYEQQLPLNVLARVKNNYEGQKVFGVTEVTTNDHTEYHIVLESATNWTMLVADGTGFLAEEKKMGKA</sequence>
<feature type="chain" id="PRO_5020286179" description="Beta-lactamase-inhibitor-like PepSY-like domain-containing protein" evidence="1">
    <location>
        <begin position="21"/>
        <end position="146"/>
    </location>
</feature>
<dbReference type="SUPFAM" id="SSF160574">
    <property type="entry name" value="BT0923-like"/>
    <property type="match status" value="1"/>
</dbReference>
<dbReference type="Gene3D" id="3.10.450.360">
    <property type="match status" value="1"/>
</dbReference>
<feature type="signal peptide" evidence="1">
    <location>
        <begin position="1"/>
        <end position="20"/>
    </location>
</feature>
<evidence type="ECO:0000256" key="1">
    <source>
        <dbReference type="SAM" id="SignalP"/>
    </source>
</evidence>
<dbReference type="Proteomes" id="UP000295164">
    <property type="component" value="Unassembled WGS sequence"/>
</dbReference>
<accession>A0A4R4E001</accession>
<evidence type="ECO:0000313" key="2">
    <source>
        <dbReference type="EMBL" id="TCZ67087.1"/>
    </source>
</evidence>
<comment type="caution">
    <text evidence="2">The sequence shown here is derived from an EMBL/GenBank/DDBJ whole genome shotgun (WGS) entry which is preliminary data.</text>
</comment>